<evidence type="ECO:0000256" key="6">
    <source>
        <dbReference type="SAM" id="Phobius"/>
    </source>
</evidence>
<feature type="transmembrane region" description="Helical" evidence="6">
    <location>
        <begin position="21"/>
        <end position="38"/>
    </location>
</feature>
<comment type="similarity">
    <text evidence="2">Belongs to the autoinducer-2 exporter (AI-2E) (TC 2.A.86) family.</text>
</comment>
<evidence type="ECO:0000256" key="2">
    <source>
        <dbReference type="ARBA" id="ARBA00009773"/>
    </source>
</evidence>
<keyword evidence="5 6" id="KW-0472">Membrane</keyword>
<dbReference type="RefSeq" id="WP_088521146.1">
    <property type="nucleotide sequence ID" value="NZ_FYDG01000006.1"/>
</dbReference>
<proteinExistence type="inferred from homology"/>
<dbReference type="Pfam" id="PF01594">
    <property type="entry name" value="AI-2E_transport"/>
    <property type="match status" value="1"/>
</dbReference>
<feature type="transmembrane region" description="Helical" evidence="6">
    <location>
        <begin position="165"/>
        <end position="189"/>
    </location>
</feature>
<evidence type="ECO:0000256" key="5">
    <source>
        <dbReference type="ARBA" id="ARBA00023136"/>
    </source>
</evidence>
<dbReference type="GO" id="GO:0055085">
    <property type="term" value="P:transmembrane transport"/>
    <property type="evidence" value="ECO:0007669"/>
    <property type="project" value="TreeGrafter"/>
</dbReference>
<dbReference type="InterPro" id="IPR002549">
    <property type="entry name" value="AI-2E-like"/>
</dbReference>
<dbReference type="EMBL" id="FYDG01000006">
    <property type="protein sequence ID" value="SNB74825.1"/>
    <property type="molecule type" value="Genomic_DNA"/>
</dbReference>
<sequence>MLDHPDKPRIDADADDGLARLSQYAAIGLFALSALAVLKLAADVMVPIFAAILIGSVLAQVAERLSGLGLPSPAANFLVVVGAIAVGLLLIAGLIEPFSGLLARAPEMARAVTALADPLAQRWSHLQNELGQAQAQAGAASPGIGDAMSWATSFLGRLTPALEQMLIFFPCLVFFVAGRQAMRAQMVLAMPERSSRLSTLRGIVAVERALAHYFATTAMVYAAIGVITGIIAAGFGLAQPLLWAAMTFAAAYIPYLGVALITLALAVGGLLTHSHSLFALAPAALYLGVHLFGEMAIIPTLLGRRYEINPFVIFLSIVFWSWMWGPVGAILAVPLLLTAQTLLDATAEPEKPLP</sequence>
<dbReference type="OrthoDB" id="9799225at2"/>
<evidence type="ECO:0000256" key="3">
    <source>
        <dbReference type="ARBA" id="ARBA00022692"/>
    </source>
</evidence>
<feature type="transmembrane region" description="Helical" evidence="6">
    <location>
        <begin position="44"/>
        <end position="62"/>
    </location>
</feature>
<feature type="transmembrane region" description="Helical" evidence="6">
    <location>
        <begin position="241"/>
        <end position="265"/>
    </location>
</feature>
<evidence type="ECO:0000313" key="8">
    <source>
        <dbReference type="Proteomes" id="UP000198418"/>
    </source>
</evidence>
<feature type="transmembrane region" description="Helical" evidence="6">
    <location>
        <begin position="277"/>
        <end position="299"/>
    </location>
</feature>
<feature type="transmembrane region" description="Helical" evidence="6">
    <location>
        <begin position="74"/>
        <end position="95"/>
    </location>
</feature>
<evidence type="ECO:0000313" key="7">
    <source>
        <dbReference type="EMBL" id="SNB74825.1"/>
    </source>
</evidence>
<evidence type="ECO:0000256" key="1">
    <source>
        <dbReference type="ARBA" id="ARBA00004141"/>
    </source>
</evidence>
<keyword evidence="3 6" id="KW-0812">Transmembrane</keyword>
<dbReference type="GO" id="GO:0016020">
    <property type="term" value="C:membrane"/>
    <property type="evidence" value="ECO:0007669"/>
    <property type="project" value="UniProtKB-SubCell"/>
</dbReference>
<reference evidence="8" key="1">
    <citation type="submission" date="2017-06" db="EMBL/GenBank/DDBJ databases">
        <authorList>
            <person name="Varghese N."/>
            <person name="Submissions S."/>
        </authorList>
    </citation>
    <scope>NUCLEOTIDE SEQUENCE [LARGE SCALE GENOMIC DNA]</scope>
    <source>
        <strain evidence="8">DSM 137</strain>
    </source>
</reference>
<dbReference type="AlphaFoldDB" id="A0A212RQJ2"/>
<protein>
    <submittedName>
        <fullName evidence="7">Predicted PurR-regulated permease PerM</fullName>
    </submittedName>
</protein>
<comment type="subcellular location">
    <subcellularLocation>
        <location evidence="1">Membrane</location>
        <topology evidence="1">Multi-pass membrane protein</topology>
    </subcellularLocation>
</comment>
<organism evidence="7 8">
    <name type="scientific">Rhodoblastus acidophilus</name>
    <name type="common">Rhodopseudomonas acidophila</name>
    <dbReference type="NCBI Taxonomy" id="1074"/>
    <lineage>
        <taxon>Bacteria</taxon>
        <taxon>Pseudomonadati</taxon>
        <taxon>Pseudomonadota</taxon>
        <taxon>Alphaproteobacteria</taxon>
        <taxon>Hyphomicrobiales</taxon>
        <taxon>Rhodoblastaceae</taxon>
        <taxon>Rhodoblastus</taxon>
    </lineage>
</organism>
<feature type="transmembrane region" description="Helical" evidence="6">
    <location>
        <begin position="210"/>
        <end position="235"/>
    </location>
</feature>
<name>A0A212RQJ2_RHOAC</name>
<keyword evidence="4 6" id="KW-1133">Transmembrane helix</keyword>
<keyword evidence="8" id="KW-1185">Reference proteome</keyword>
<dbReference type="Proteomes" id="UP000198418">
    <property type="component" value="Unassembled WGS sequence"/>
</dbReference>
<evidence type="ECO:0000256" key="4">
    <source>
        <dbReference type="ARBA" id="ARBA00022989"/>
    </source>
</evidence>
<dbReference type="PANTHER" id="PTHR21716:SF16">
    <property type="entry name" value="BLL1467 PROTEIN"/>
    <property type="match status" value="1"/>
</dbReference>
<accession>A0A212RQJ2</accession>
<gene>
    <name evidence="7" type="ORF">SAMN06265338_106135</name>
</gene>
<feature type="transmembrane region" description="Helical" evidence="6">
    <location>
        <begin position="311"/>
        <end position="337"/>
    </location>
</feature>
<dbReference type="PANTHER" id="PTHR21716">
    <property type="entry name" value="TRANSMEMBRANE PROTEIN"/>
    <property type="match status" value="1"/>
</dbReference>